<dbReference type="InterPro" id="IPR027417">
    <property type="entry name" value="P-loop_NTPase"/>
</dbReference>
<dbReference type="PANTHER" id="PTHR10039">
    <property type="entry name" value="AMELOGENIN"/>
    <property type="match status" value="1"/>
</dbReference>
<dbReference type="PANTHER" id="PTHR10039:SF14">
    <property type="entry name" value="NACHT DOMAIN-CONTAINING PROTEIN"/>
    <property type="match status" value="1"/>
</dbReference>
<dbReference type="Pfam" id="PF24883">
    <property type="entry name" value="NPHP3_N"/>
    <property type="match status" value="1"/>
</dbReference>
<accession>A0A5C3M604</accession>
<evidence type="ECO:0000259" key="2">
    <source>
        <dbReference type="Pfam" id="PF24883"/>
    </source>
</evidence>
<evidence type="ECO:0000256" key="1">
    <source>
        <dbReference type="ARBA" id="ARBA00022737"/>
    </source>
</evidence>
<feature type="domain" description="Nephrocystin 3-like N-terminal" evidence="2">
    <location>
        <begin position="69"/>
        <end position="216"/>
    </location>
</feature>
<keyword evidence="4" id="KW-1185">Reference proteome</keyword>
<dbReference type="EMBL" id="ML213613">
    <property type="protein sequence ID" value="TFK36571.1"/>
    <property type="molecule type" value="Genomic_DNA"/>
</dbReference>
<dbReference type="OrthoDB" id="3014077at2759"/>
<gene>
    <name evidence="3" type="ORF">BDQ12DRAFT_699597</name>
</gene>
<organism evidence="3 4">
    <name type="scientific">Crucibulum laeve</name>
    <dbReference type="NCBI Taxonomy" id="68775"/>
    <lineage>
        <taxon>Eukaryota</taxon>
        <taxon>Fungi</taxon>
        <taxon>Dikarya</taxon>
        <taxon>Basidiomycota</taxon>
        <taxon>Agaricomycotina</taxon>
        <taxon>Agaricomycetes</taxon>
        <taxon>Agaricomycetidae</taxon>
        <taxon>Agaricales</taxon>
        <taxon>Agaricineae</taxon>
        <taxon>Nidulariaceae</taxon>
        <taxon>Crucibulum</taxon>
    </lineage>
</organism>
<protein>
    <recommendedName>
        <fullName evidence="2">Nephrocystin 3-like N-terminal domain-containing protein</fullName>
    </recommendedName>
</protein>
<keyword evidence="1" id="KW-0677">Repeat</keyword>
<dbReference type="InterPro" id="IPR056884">
    <property type="entry name" value="NPHP3-like_N"/>
</dbReference>
<dbReference type="Proteomes" id="UP000308652">
    <property type="component" value="Unassembled WGS sequence"/>
</dbReference>
<evidence type="ECO:0000313" key="4">
    <source>
        <dbReference type="Proteomes" id="UP000308652"/>
    </source>
</evidence>
<dbReference type="SUPFAM" id="SSF52540">
    <property type="entry name" value="P-loop containing nucleoside triphosphate hydrolases"/>
    <property type="match status" value="1"/>
</dbReference>
<name>A0A5C3M604_9AGAR</name>
<dbReference type="Gene3D" id="3.40.50.300">
    <property type="entry name" value="P-loop containing nucleotide triphosphate hydrolases"/>
    <property type="match status" value="1"/>
</dbReference>
<dbReference type="AlphaFoldDB" id="A0A5C3M604"/>
<evidence type="ECO:0000313" key="3">
    <source>
        <dbReference type="EMBL" id="TFK36571.1"/>
    </source>
</evidence>
<reference evidence="3 4" key="1">
    <citation type="journal article" date="2019" name="Nat. Ecol. Evol.">
        <title>Megaphylogeny resolves global patterns of mushroom evolution.</title>
        <authorList>
            <person name="Varga T."/>
            <person name="Krizsan K."/>
            <person name="Foldi C."/>
            <person name="Dima B."/>
            <person name="Sanchez-Garcia M."/>
            <person name="Sanchez-Ramirez S."/>
            <person name="Szollosi G.J."/>
            <person name="Szarkandi J.G."/>
            <person name="Papp V."/>
            <person name="Albert L."/>
            <person name="Andreopoulos W."/>
            <person name="Angelini C."/>
            <person name="Antonin V."/>
            <person name="Barry K.W."/>
            <person name="Bougher N.L."/>
            <person name="Buchanan P."/>
            <person name="Buyck B."/>
            <person name="Bense V."/>
            <person name="Catcheside P."/>
            <person name="Chovatia M."/>
            <person name="Cooper J."/>
            <person name="Damon W."/>
            <person name="Desjardin D."/>
            <person name="Finy P."/>
            <person name="Geml J."/>
            <person name="Haridas S."/>
            <person name="Hughes K."/>
            <person name="Justo A."/>
            <person name="Karasinski D."/>
            <person name="Kautmanova I."/>
            <person name="Kiss B."/>
            <person name="Kocsube S."/>
            <person name="Kotiranta H."/>
            <person name="LaButti K.M."/>
            <person name="Lechner B.E."/>
            <person name="Liimatainen K."/>
            <person name="Lipzen A."/>
            <person name="Lukacs Z."/>
            <person name="Mihaltcheva S."/>
            <person name="Morgado L.N."/>
            <person name="Niskanen T."/>
            <person name="Noordeloos M.E."/>
            <person name="Ohm R.A."/>
            <person name="Ortiz-Santana B."/>
            <person name="Ovrebo C."/>
            <person name="Racz N."/>
            <person name="Riley R."/>
            <person name="Savchenko A."/>
            <person name="Shiryaev A."/>
            <person name="Soop K."/>
            <person name="Spirin V."/>
            <person name="Szebenyi C."/>
            <person name="Tomsovsky M."/>
            <person name="Tulloss R.E."/>
            <person name="Uehling J."/>
            <person name="Grigoriev I.V."/>
            <person name="Vagvolgyi C."/>
            <person name="Papp T."/>
            <person name="Martin F.M."/>
            <person name="Miettinen O."/>
            <person name="Hibbett D.S."/>
            <person name="Nagy L.G."/>
        </authorList>
    </citation>
    <scope>NUCLEOTIDE SEQUENCE [LARGE SCALE GENOMIC DNA]</scope>
    <source>
        <strain evidence="3 4">CBS 166.37</strain>
    </source>
</reference>
<proteinExistence type="predicted"/>
<dbReference type="STRING" id="68775.A0A5C3M604"/>
<sequence>MFNDSHHFSISGGTFSNIQVDTTVDKSAKNLRILQQATAPGASHDSAERYPPPKCHPKTREAILNTILVLWLYGPAGAGKSAIAQTAAEICRDKKWLAASFFFSRSSKDRNTEHHLVATLAYQLAIAIPEAKDVILKVVEEDPSIFFKSVEVQAKELLLSPISKAYHGADPKKWPKLVIIDGLDECTGHEMQCRILRIIYEVLSKDFPFCVLVCSRPEPVIRDEFLASELGEITQKLALDDSYQARADIFVFLSSGFDKIHDKHQRLGTMTHVSKPWPPIHTIDALVFKSSGHFIYAATVLKFVDNPRAHVSQ</sequence>